<feature type="transmembrane region" description="Helical" evidence="7">
    <location>
        <begin position="47"/>
        <end position="69"/>
    </location>
</feature>
<evidence type="ECO:0000256" key="6">
    <source>
        <dbReference type="ARBA" id="ARBA00023136"/>
    </source>
</evidence>
<evidence type="ECO:0000256" key="4">
    <source>
        <dbReference type="ARBA" id="ARBA00022840"/>
    </source>
</evidence>
<dbReference type="FunFam" id="3.40.50.300:FF:000913">
    <property type="entry name" value="ABC multidrug transporter SitT"/>
    <property type="match status" value="1"/>
</dbReference>
<sequence>MDGIPLIRFYYDNRRHLPGLVIIVALSLVSGVLKTLSATYWGRAVDLGVAGLIEEMLTAAGLMALFILLDCARTALHYRLIGRITEDMFLEVRARAFQSLTHADPAILEEHCRTGDAAVRLNGDIDFLSTFSAGHISNFSRQVFSGLFGLATCIFISWELALAYMIILPVSLWLVGAISRPIQARLKQSMDISGSAMSLAAECIKNGLTVKAFGAERHMDKRFSEAVDGSCAQKIASERLSMKMTGVKYISNVLQTMCLFLIGSWLVSVGRLSVGAFVSFVTLSAYISDAFGQSDYMIKTARSASACAQRYYEIIDIPGERPGTVQSPLSPMPASAENMGFTYPSGVRAVNGLNLRVPKGRKIAVVGPSGGGKSTLLKLLCRFYCPDVGSLKLFGGESDQWEPDALRGQMAIVTQDSLLFGGSFYENLKLGKPGLSREECEGALREVRLWELVSSFPDGIDHPIGEGGMSLSGGQRQRLCIARALVKDASLVLLDEATSALDLETEREVQSALIPLLRGRTVVVIAHRLSSVMDADYTYVVERGRVAEEGTPEELLSKKGRYWEMCRLQGLVEGEA</sequence>
<proteinExistence type="predicted"/>
<dbReference type="SMART" id="SM00382">
    <property type="entry name" value="AAA"/>
    <property type="match status" value="1"/>
</dbReference>
<evidence type="ECO:0000256" key="2">
    <source>
        <dbReference type="ARBA" id="ARBA00022692"/>
    </source>
</evidence>
<comment type="subcellular location">
    <subcellularLocation>
        <location evidence="1">Cell membrane</location>
        <topology evidence="1">Multi-pass membrane protein</topology>
    </subcellularLocation>
</comment>
<reference evidence="12" key="2">
    <citation type="submission" date="2017-05" db="EMBL/GenBank/DDBJ databases">
        <title>Improved OligoMM genomes.</title>
        <authorList>
            <person name="Garzetti D."/>
        </authorList>
    </citation>
    <scope>NUCLEOTIDE SEQUENCE [LARGE SCALE GENOMIC DNA]</scope>
    <source>
        <strain evidence="12">KB18</strain>
    </source>
</reference>
<reference evidence="10" key="1">
    <citation type="journal article" date="2017" name="Genome Announc.">
        <title>High-Quality Whole-Genome Sequences of the Oligo-Mouse-Microbiota Bacterial Community.</title>
        <authorList>
            <person name="Garzetti D."/>
            <person name="Brugiroux S."/>
            <person name="Bunk B."/>
            <person name="Pukall R."/>
            <person name="McCoy K.D."/>
            <person name="Macpherson A.J."/>
            <person name="Stecher B."/>
        </authorList>
    </citation>
    <scope>NUCLEOTIDE SEQUENCE</scope>
    <source>
        <strain evidence="10">KB18</strain>
    </source>
</reference>
<dbReference type="GO" id="GO:0005524">
    <property type="term" value="F:ATP binding"/>
    <property type="evidence" value="ECO:0007669"/>
    <property type="project" value="UniProtKB-KW"/>
</dbReference>
<dbReference type="PROSITE" id="PS50893">
    <property type="entry name" value="ABC_TRANSPORTER_2"/>
    <property type="match status" value="1"/>
</dbReference>
<dbReference type="CDD" id="cd07346">
    <property type="entry name" value="ABC_6TM_exporters"/>
    <property type="match status" value="1"/>
</dbReference>
<dbReference type="RefSeq" id="WP_066540885.1">
    <property type="nucleotide sequence ID" value="NZ_CP021422.1"/>
</dbReference>
<dbReference type="PANTHER" id="PTHR43394">
    <property type="entry name" value="ATP-DEPENDENT PERMEASE MDL1, MITOCHONDRIAL"/>
    <property type="match status" value="1"/>
</dbReference>
<dbReference type="InterPro" id="IPR039421">
    <property type="entry name" value="Type_1_exporter"/>
</dbReference>
<gene>
    <name evidence="10" type="ORF">ADH66_11085</name>
    <name evidence="11" type="ORF">I5Q82_01395</name>
</gene>
<dbReference type="SUPFAM" id="SSF52540">
    <property type="entry name" value="P-loop containing nucleoside triphosphate hydrolases"/>
    <property type="match status" value="1"/>
</dbReference>
<dbReference type="InterPro" id="IPR017871">
    <property type="entry name" value="ABC_transporter-like_CS"/>
</dbReference>
<dbReference type="InterPro" id="IPR003439">
    <property type="entry name" value="ABC_transporter-like_ATP-bd"/>
</dbReference>
<dbReference type="PROSITE" id="PS00211">
    <property type="entry name" value="ABC_TRANSPORTER_1"/>
    <property type="match status" value="1"/>
</dbReference>
<dbReference type="Pfam" id="PF00664">
    <property type="entry name" value="ABC_membrane"/>
    <property type="match status" value="1"/>
</dbReference>
<evidence type="ECO:0000259" key="8">
    <source>
        <dbReference type="PROSITE" id="PS50893"/>
    </source>
</evidence>
<dbReference type="InterPro" id="IPR011527">
    <property type="entry name" value="ABC1_TM_dom"/>
</dbReference>
<evidence type="ECO:0000313" key="11">
    <source>
        <dbReference type="EMBL" id="QQR30423.1"/>
    </source>
</evidence>
<evidence type="ECO:0000313" key="13">
    <source>
        <dbReference type="Proteomes" id="UP000596035"/>
    </source>
</evidence>
<dbReference type="PANTHER" id="PTHR43394:SF1">
    <property type="entry name" value="ATP-BINDING CASSETTE SUB-FAMILY B MEMBER 10, MITOCHONDRIAL"/>
    <property type="match status" value="1"/>
</dbReference>
<feature type="domain" description="ABC transmembrane type-1" evidence="9">
    <location>
        <begin position="21"/>
        <end position="293"/>
    </location>
</feature>
<feature type="domain" description="ABC transporter" evidence="8">
    <location>
        <begin position="334"/>
        <end position="568"/>
    </location>
</feature>
<dbReference type="SUPFAM" id="SSF90123">
    <property type="entry name" value="ABC transporter transmembrane region"/>
    <property type="match status" value="1"/>
</dbReference>
<reference evidence="11 13" key="3">
    <citation type="submission" date="2020-11" db="EMBL/GenBank/DDBJ databases">
        <title>Closed and high quality bacterial genomes of the OMM12 community.</title>
        <authorList>
            <person name="Marbouty M."/>
            <person name="Lamy-Besnier Q."/>
            <person name="Debarbieux L."/>
            <person name="Koszul R."/>
        </authorList>
    </citation>
    <scope>NUCLEOTIDE SEQUENCE [LARGE SCALE GENOMIC DNA]</scope>
    <source>
        <strain evidence="11 13">KB18</strain>
    </source>
</reference>
<dbReference type="EMBL" id="CP065321">
    <property type="protein sequence ID" value="QQR30423.1"/>
    <property type="molecule type" value="Genomic_DNA"/>
</dbReference>
<evidence type="ECO:0000256" key="7">
    <source>
        <dbReference type="SAM" id="Phobius"/>
    </source>
</evidence>
<dbReference type="Gene3D" id="1.20.1560.10">
    <property type="entry name" value="ABC transporter type 1, transmembrane domain"/>
    <property type="match status" value="1"/>
</dbReference>
<protein>
    <submittedName>
        <fullName evidence="11">ABC transporter ATP-binding protein</fullName>
    </submittedName>
</protein>
<accession>A0A1Z2XS06</accession>
<dbReference type="EMBL" id="CP021422">
    <property type="protein sequence ID" value="ASB41151.1"/>
    <property type="molecule type" value="Genomic_DNA"/>
</dbReference>
<keyword evidence="3" id="KW-0547">Nucleotide-binding</keyword>
<dbReference type="KEGG" id="amur:ADH66_11085"/>
<evidence type="ECO:0000259" key="9">
    <source>
        <dbReference type="PROSITE" id="PS50929"/>
    </source>
</evidence>
<feature type="transmembrane region" description="Helical" evidence="7">
    <location>
        <begin position="20"/>
        <end position="41"/>
    </location>
</feature>
<evidence type="ECO:0000256" key="5">
    <source>
        <dbReference type="ARBA" id="ARBA00022989"/>
    </source>
</evidence>
<keyword evidence="5 7" id="KW-1133">Transmembrane helix</keyword>
<dbReference type="GO" id="GO:0005886">
    <property type="term" value="C:plasma membrane"/>
    <property type="evidence" value="ECO:0007669"/>
    <property type="project" value="UniProtKB-SubCell"/>
</dbReference>
<dbReference type="InterPro" id="IPR036640">
    <property type="entry name" value="ABC1_TM_sf"/>
</dbReference>
<evidence type="ECO:0000313" key="10">
    <source>
        <dbReference type="EMBL" id="ASB41151.1"/>
    </source>
</evidence>
<keyword evidence="2 7" id="KW-0812">Transmembrane</keyword>
<keyword evidence="6 7" id="KW-0472">Membrane</keyword>
<dbReference type="GO" id="GO:0015421">
    <property type="term" value="F:ABC-type oligopeptide transporter activity"/>
    <property type="evidence" value="ECO:0007669"/>
    <property type="project" value="TreeGrafter"/>
</dbReference>
<dbReference type="Gene3D" id="3.40.50.300">
    <property type="entry name" value="P-loop containing nucleotide triphosphate hydrolases"/>
    <property type="match status" value="1"/>
</dbReference>
<dbReference type="Proteomes" id="UP000196710">
    <property type="component" value="Chromosome"/>
</dbReference>
<keyword evidence="12" id="KW-1185">Reference proteome</keyword>
<evidence type="ECO:0000256" key="1">
    <source>
        <dbReference type="ARBA" id="ARBA00004651"/>
    </source>
</evidence>
<evidence type="ECO:0000313" key="12">
    <source>
        <dbReference type="Proteomes" id="UP000196710"/>
    </source>
</evidence>
<feature type="transmembrane region" description="Helical" evidence="7">
    <location>
        <begin position="139"/>
        <end position="158"/>
    </location>
</feature>
<dbReference type="InterPro" id="IPR027417">
    <property type="entry name" value="P-loop_NTPase"/>
</dbReference>
<name>A0A1Z2XS06_9FIRM</name>
<dbReference type="GO" id="GO:0016887">
    <property type="term" value="F:ATP hydrolysis activity"/>
    <property type="evidence" value="ECO:0007669"/>
    <property type="project" value="InterPro"/>
</dbReference>
<dbReference type="Pfam" id="PF00005">
    <property type="entry name" value="ABC_tran"/>
    <property type="match status" value="1"/>
</dbReference>
<keyword evidence="4 11" id="KW-0067">ATP-binding</keyword>
<organism evidence="11 13">
    <name type="scientific">Acutalibacter muris</name>
    <dbReference type="NCBI Taxonomy" id="1796620"/>
    <lineage>
        <taxon>Bacteria</taxon>
        <taxon>Bacillati</taxon>
        <taxon>Bacillota</taxon>
        <taxon>Clostridia</taxon>
        <taxon>Eubacteriales</taxon>
        <taxon>Acutalibacteraceae</taxon>
        <taxon>Acutalibacter</taxon>
    </lineage>
</organism>
<dbReference type="InterPro" id="IPR003593">
    <property type="entry name" value="AAA+_ATPase"/>
</dbReference>
<dbReference type="AlphaFoldDB" id="A0A1Z2XS06"/>
<dbReference type="PROSITE" id="PS50929">
    <property type="entry name" value="ABC_TM1F"/>
    <property type="match status" value="1"/>
</dbReference>
<dbReference type="Proteomes" id="UP000596035">
    <property type="component" value="Chromosome"/>
</dbReference>
<evidence type="ECO:0000256" key="3">
    <source>
        <dbReference type="ARBA" id="ARBA00022741"/>
    </source>
</evidence>